<feature type="region of interest" description="Disordered" evidence="1">
    <location>
        <begin position="99"/>
        <end position="122"/>
    </location>
</feature>
<dbReference type="EMBL" id="CM032183">
    <property type="protein sequence ID" value="KAG7095897.1"/>
    <property type="molecule type" value="Genomic_DNA"/>
</dbReference>
<keyword evidence="4" id="KW-1185">Reference proteome</keyword>
<dbReference type="Pfam" id="PF12697">
    <property type="entry name" value="Abhydrolase_6"/>
    <property type="match status" value="1"/>
</dbReference>
<feature type="compositionally biased region" description="Basic and acidic residues" evidence="1">
    <location>
        <begin position="110"/>
        <end position="122"/>
    </location>
</feature>
<proteinExistence type="predicted"/>
<comment type="caution">
    <text evidence="3">The sequence shown here is derived from an EMBL/GenBank/DDBJ whole genome shotgun (WGS) entry which is preliminary data.</text>
</comment>
<dbReference type="GeneID" id="66075660"/>
<feature type="region of interest" description="Disordered" evidence="1">
    <location>
        <begin position="1"/>
        <end position="56"/>
    </location>
</feature>
<dbReference type="OrthoDB" id="94039at2759"/>
<accession>A0A9P7UWF3</accession>
<dbReference type="Proteomes" id="UP001049176">
    <property type="component" value="Chromosome 3"/>
</dbReference>
<dbReference type="AlphaFoldDB" id="A0A9P7UWF3"/>
<sequence length="488" mass="54859">MKATEGLYDDAQHPHSHPRRERSPTPPPPDLANGFPGPPVVLASAYPPPPEVLPPPHLLPELPSGQRQPIWHNDPRIPYTLTTHIVPAAYWREDPDVDLPSTVQEGGNLSKEERQRSARDGEARLLEIRRELEAEAVSRTKEGKPRRGQQRVLWLCFNRYVRIPNIQAKKDDLTLFFAHANGFNKETWEPTLAALLSLPTSQCSIQEVWVWEAANHGDSALLNQGNLNSLFHWRNAARDLLTFFTHYLPPKTSTDVLPTHLPRLSQCETAGRLKHGFYDSNVGVKTRTIIGIGHSFGGCVSTLASISSPSDSDEDPINNDHPNSLARGAFGRRSTWNSREAAKGAFLKSEFFRRWDTRVLDLYVEEGLVESEVPVKQVRLKMPPLHEAIAFSDTRTGSEEAWVRLWRGELKAKDVGLKWVVPGVGQKELGVTAYSTRTRVWLRPENSENVRMAGAGHLVPHEKPNELGHLIGRWTEEYLSVTGRKAKL</sequence>
<dbReference type="InterPro" id="IPR029058">
    <property type="entry name" value="AB_hydrolase_fold"/>
</dbReference>
<evidence type="ECO:0000259" key="2">
    <source>
        <dbReference type="Pfam" id="PF12697"/>
    </source>
</evidence>
<feature type="domain" description="AB hydrolase-1" evidence="2">
    <location>
        <begin position="175"/>
        <end position="466"/>
    </location>
</feature>
<organism evidence="3 4">
    <name type="scientific">Marasmius oreades</name>
    <name type="common">fairy-ring Marasmius</name>
    <dbReference type="NCBI Taxonomy" id="181124"/>
    <lineage>
        <taxon>Eukaryota</taxon>
        <taxon>Fungi</taxon>
        <taxon>Dikarya</taxon>
        <taxon>Basidiomycota</taxon>
        <taxon>Agaricomycotina</taxon>
        <taxon>Agaricomycetes</taxon>
        <taxon>Agaricomycetidae</taxon>
        <taxon>Agaricales</taxon>
        <taxon>Marasmiineae</taxon>
        <taxon>Marasmiaceae</taxon>
        <taxon>Marasmius</taxon>
    </lineage>
</organism>
<dbReference type="RefSeq" id="XP_043012367.1">
    <property type="nucleotide sequence ID" value="XM_043151273.1"/>
</dbReference>
<dbReference type="SUPFAM" id="SSF53474">
    <property type="entry name" value="alpha/beta-Hydrolases"/>
    <property type="match status" value="1"/>
</dbReference>
<gene>
    <name evidence="3" type="ORF">E1B28_006584</name>
</gene>
<reference evidence="3" key="1">
    <citation type="journal article" date="2021" name="Genome Biol. Evol.">
        <title>The assembled and annotated genome of the fairy-ring fungus Marasmius oreades.</title>
        <authorList>
            <person name="Hiltunen M."/>
            <person name="Ament-Velasquez S.L."/>
            <person name="Johannesson H."/>
        </authorList>
    </citation>
    <scope>NUCLEOTIDE SEQUENCE</scope>
    <source>
        <strain evidence="3">03SP1</strain>
    </source>
</reference>
<name>A0A9P7UWF3_9AGAR</name>
<dbReference type="InterPro" id="IPR000073">
    <property type="entry name" value="AB_hydrolase_1"/>
</dbReference>
<evidence type="ECO:0000313" key="4">
    <source>
        <dbReference type="Proteomes" id="UP001049176"/>
    </source>
</evidence>
<protein>
    <recommendedName>
        <fullName evidence="2">AB hydrolase-1 domain-containing protein</fullName>
    </recommendedName>
</protein>
<evidence type="ECO:0000256" key="1">
    <source>
        <dbReference type="SAM" id="MobiDB-lite"/>
    </source>
</evidence>
<evidence type="ECO:0000313" key="3">
    <source>
        <dbReference type="EMBL" id="KAG7095897.1"/>
    </source>
</evidence>
<feature type="compositionally biased region" description="Pro residues" evidence="1">
    <location>
        <begin position="46"/>
        <end position="56"/>
    </location>
</feature>
<dbReference type="KEGG" id="more:E1B28_006584"/>
<dbReference type="Gene3D" id="3.40.50.1820">
    <property type="entry name" value="alpha/beta hydrolase"/>
    <property type="match status" value="1"/>
</dbReference>